<comment type="caution">
    <text evidence="4">The sequence shown here is derived from an EMBL/GenBank/DDBJ whole genome shotgun (WGS) entry which is preliminary data.</text>
</comment>
<protein>
    <recommendedName>
        <fullName evidence="3">THUMP domain-containing protein</fullName>
    </recommendedName>
</protein>
<keyword evidence="5" id="KW-1185">Reference proteome</keyword>
<dbReference type="PANTHER" id="PTHR13452">
    <property type="entry name" value="THUMP DOMAIN CONTAINING PROTEIN 1-RELATED"/>
    <property type="match status" value="1"/>
</dbReference>
<feature type="domain" description="THUMP" evidence="3">
    <location>
        <begin position="202"/>
        <end position="312"/>
    </location>
</feature>
<dbReference type="GO" id="GO:0003723">
    <property type="term" value="F:RNA binding"/>
    <property type="evidence" value="ECO:0007669"/>
    <property type="project" value="UniProtKB-UniRule"/>
</dbReference>
<accession>A0A139HAH1</accession>
<name>A0A139HAH1_9PEZI</name>
<dbReference type="EMBL" id="LFZN01000092">
    <property type="protein sequence ID" value="KXS99437.1"/>
    <property type="molecule type" value="Genomic_DNA"/>
</dbReference>
<dbReference type="AlphaFoldDB" id="A0A139HAH1"/>
<dbReference type="OrthoDB" id="367221at2759"/>
<proteinExistence type="predicted"/>
<dbReference type="PANTHER" id="PTHR13452:SF10">
    <property type="entry name" value="THUMP DOMAIN-CONTAINING PROTEIN 1"/>
    <property type="match status" value="1"/>
</dbReference>
<dbReference type="CDD" id="cd11717">
    <property type="entry name" value="THUMP_THUMPD1_like"/>
    <property type="match status" value="1"/>
</dbReference>
<evidence type="ECO:0000256" key="2">
    <source>
        <dbReference type="SAM" id="MobiDB-lite"/>
    </source>
</evidence>
<dbReference type="STRING" id="321146.A0A139HAH1"/>
<feature type="compositionally biased region" description="Basic residues" evidence="2">
    <location>
        <begin position="61"/>
        <end position="70"/>
    </location>
</feature>
<reference evidence="4 5" key="1">
    <citation type="submission" date="2015-07" db="EMBL/GenBank/DDBJ databases">
        <title>Comparative genomics of the Sigatoka disease complex on banana suggests a link between parallel evolutionary changes in Pseudocercospora fijiensis and Pseudocercospora eumusae and increased virulence on the banana host.</title>
        <authorList>
            <person name="Chang T.-C."/>
            <person name="Salvucci A."/>
            <person name="Crous P.W."/>
            <person name="Stergiopoulos I."/>
        </authorList>
    </citation>
    <scope>NUCLEOTIDE SEQUENCE [LARGE SCALE GENOMIC DNA]</scope>
    <source>
        <strain evidence="4 5">CBS 114824</strain>
    </source>
</reference>
<sequence length="338" mass="37808">MSLLSASGTNPTTFAARFSGADEVRSLKVAFYERSTTRCSVMADTHKRKATDAGGGADKRAKTKKQWRVPRRGDSGFQQAKNTIQPGDSGIWVSCDKGRENKCIHEVKDLFGEYAERLYPQARDIANDIETGEGGDVAAENKDGDLAASIEDEIKAEVRDIRKPSTPELFTPIMLNVPCVVFFKTRHPVDPVSFVKTICEDSLKDSSHKRTRFAKRLSPMTLVGRASTEGLEKVATEVLKPHFHQEPFKKRKDRTQFAVRPTIRNHTVLTRDAVIKQVASIVGPGHQVDLNNYELLIVVEVYQNICGVSVLDDSFERLKRYNISEIFEPTPKGQDVKK</sequence>
<feature type="region of interest" description="Disordered" evidence="2">
    <location>
        <begin position="46"/>
        <end position="77"/>
    </location>
</feature>
<evidence type="ECO:0000313" key="5">
    <source>
        <dbReference type="Proteomes" id="UP000070133"/>
    </source>
</evidence>
<keyword evidence="1" id="KW-0694">RNA-binding</keyword>
<evidence type="ECO:0000256" key="1">
    <source>
        <dbReference type="PROSITE-ProRule" id="PRU00529"/>
    </source>
</evidence>
<dbReference type="Proteomes" id="UP000070133">
    <property type="component" value="Unassembled WGS sequence"/>
</dbReference>
<evidence type="ECO:0000259" key="3">
    <source>
        <dbReference type="PROSITE" id="PS51165"/>
    </source>
</evidence>
<dbReference type="SUPFAM" id="SSF143437">
    <property type="entry name" value="THUMP domain-like"/>
    <property type="match status" value="1"/>
</dbReference>
<dbReference type="PROSITE" id="PS51165">
    <property type="entry name" value="THUMP"/>
    <property type="match status" value="1"/>
</dbReference>
<gene>
    <name evidence="4" type="ORF">AC578_8146</name>
</gene>
<dbReference type="Gene3D" id="3.30.2300.10">
    <property type="entry name" value="THUMP superfamily"/>
    <property type="match status" value="1"/>
</dbReference>
<dbReference type="Pfam" id="PF02926">
    <property type="entry name" value="THUMP"/>
    <property type="match status" value="1"/>
</dbReference>
<dbReference type="SMART" id="SM00981">
    <property type="entry name" value="THUMP"/>
    <property type="match status" value="1"/>
</dbReference>
<dbReference type="GO" id="GO:0006400">
    <property type="term" value="P:tRNA modification"/>
    <property type="evidence" value="ECO:0007669"/>
    <property type="project" value="InterPro"/>
</dbReference>
<organism evidence="4 5">
    <name type="scientific">Pseudocercospora eumusae</name>
    <dbReference type="NCBI Taxonomy" id="321146"/>
    <lineage>
        <taxon>Eukaryota</taxon>
        <taxon>Fungi</taxon>
        <taxon>Dikarya</taxon>
        <taxon>Ascomycota</taxon>
        <taxon>Pezizomycotina</taxon>
        <taxon>Dothideomycetes</taxon>
        <taxon>Dothideomycetidae</taxon>
        <taxon>Mycosphaerellales</taxon>
        <taxon>Mycosphaerellaceae</taxon>
        <taxon>Pseudocercospora</taxon>
    </lineage>
</organism>
<dbReference type="FunFam" id="3.30.2300.10:FF:000001">
    <property type="entry name" value="THUMP domain-containing protein 1"/>
    <property type="match status" value="1"/>
</dbReference>
<dbReference type="InterPro" id="IPR004114">
    <property type="entry name" value="THUMP_dom"/>
</dbReference>
<evidence type="ECO:0000313" key="4">
    <source>
        <dbReference type="EMBL" id="KXS99437.1"/>
    </source>
</evidence>
<dbReference type="InterPro" id="IPR040183">
    <property type="entry name" value="THUMPD1-like"/>
</dbReference>